<gene>
    <name evidence="1" type="ORF">ASPBRDRAFT_349540</name>
</gene>
<keyword evidence="2" id="KW-1185">Reference proteome</keyword>
<reference evidence="2" key="1">
    <citation type="journal article" date="2017" name="Genome Biol.">
        <title>Comparative genomics reveals high biological diversity and specific adaptations in the industrially and medically important fungal genus Aspergillus.</title>
        <authorList>
            <person name="de Vries R.P."/>
            <person name="Riley R."/>
            <person name="Wiebenga A."/>
            <person name="Aguilar-Osorio G."/>
            <person name="Amillis S."/>
            <person name="Uchima C.A."/>
            <person name="Anderluh G."/>
            <person name="Asadollahi M."/>
            <person name="Askin M."/>
            <person name="Barry K."/>
            <person name="Battaglia E."/>
            <person name="Bayram O."/>
            <person name="Benocci T."/>
            <person name="Braus-Stromeyer S.A."/>
            <person name="Caldana C."/>
            <person name="Canovas D."/>
            <person name="Cerqueira G.C."/>
            <person name="Chen F."/>
            <person name="Chen W."/>
            <person name="Choi C."/>
            <person name="Clum A."/>
            <person name="Dos Santos R.A."/>
            <person name="Damasio A.R."/>
            <person name="Diallinas G."/>
            <person name="Emri T."/>
            <person name="Fekete E."/>
            <person name="Flipphi M."/>
            <person name="Freyberg S."/>
            <person name="Gallo A."/>
            <person name="Gournas C."/>
            <person name="Habgood R."/>
            <person name="Hainaut M."/>
            <person name="Harispe M.L."/>
            <person name="Henrissat B."/>
            <person name="Hilden K.S."/>
            <person name="Hope R."/>
            <person name="Hossain A."/>
            <person name="Karabika E."/>
            <person name="Karaffa L."/>
            <person name="Karanyi Z."/>
            <person name="Krasevec N."/>
            <person name="Kuo A."/>
            <person name="Kusch H."/>
            <person name="LaButti K."/>
            <person name="Lagendijk E.L."/>
            <person name="Lapidus A."/>
            <person name="Levasseur A."/>
            <person name="Lindquist E."/>
            <person name="Lipzen A."/>
            <person name="Logrieco A.F."/>
            <person name="MacCabe A."/>
            <person name="Maekelae M.R."/>
            <person name="Malavazi I."/>
            <person name="Melin P."/>
            <person name="Meyer V."/>
            <person name="Mielnichuk N."/>
            <person name="Miskei M."/>
            <person name="Molnar A.P."/>
            <person name="Mule G."/>
            <person name="Ngan C.Y."/>
            <person name="Orejas M."/>
            <person name="Orosz E."/>
            <person name="Ouedraogo J.P."/>
            <person name="Overkamp K.M."/>
            <person name="Park H.-S."/>
            <person name="Perrone G."/>
            <person name="Piumi F."/>
            <person name="Punt P.J."/>
            <person name="Ram A.F."/>
            <person name="Ramon A."/>
            <person name="Rauscher S."/>
            <person name="Record E."/>
            <person name="Riano-Pachon D.M."/>
            <person name="Robert V."/>
            <person name="Roehrig J."/>
            <person name="Ruller R."/>
            <person name="Salamov A."/>
            <person name="Salih N.S."/>
            <person name="Samson R.A."/>
            <person name="Sandor E."/>
            <person name="Sanguinetti M."/>
            <person name="Schuetze T."/>
            <person name="Sepcic K."/>
            <person name="Shelest E."/>
            <person name="Sherlock G."/>
            <person name="Sophianopoulou V."/>
            <person name="Squina F.M."/>
            <person name="Sun H."/>
            <person name="Susca A."/>
            <person name="Todd R.B."/>
            <person name="Tsang A."/>
            <person name="Unkles S.E."/>
            <person name="van de Wiele N."/>
            <person name="van Rossen-Uffink D."/>
            <person name="Oliveira J.V."/>
            <person name="Vesth T.C."/>
            <person name="Visser J."/>
            <person name="Yu J.-H."/>
            <person name="Zhou M."/>
            <person name="Andersen M.R."/>
            <person name="Archer D.B."/>
            <person name="Baker S.E."/>
            <person name="Benoit I."/>
            <person name="Brakhage A.A."/>
            <person name="Braus G.H."/>
            <person name="Fischer R."/>
            <person name="Frisvad J.C."/>
            <person name="Goldman G.H."/>
            <person name="Houbraken J."/>
            <person name="Oakley B."/>
            <person name="Pocsi I."/>
            <person name="Scazzocchio C."/>
            <person name="Seiboth B."/>
            <person name="vanKuyk P.A."/>
            <person name="Wortman J."/>
            <person name="Dyer P.S."/>
            <person name="Grigoriev I.V."/>
        </authorList>
    </citation>
    <scope>NUCLEOTIDE SEQUENCE [LARGE SCALE GENOMIC DNA]</scope>
    <source>
        <strain evidence="2">CBS 101740 / IMI 381727 / IBT 21946</strain>
    </source>
</reference>
<dbReference type="GeneID" id="93575781"/>
<organism evidence="1 2">
    <name type="scientific">Aspergillus brasiliensis (strain CBS 101740 / IMI 381727 / IBT 21946)</name>
    <dbReference type="NCBI Taxonomy" id="767769"/>
    <lineage>
        <taxon>Eukaryota</taxon>
        <taxon>Fungi</taxon>
        <taxon>Dikarya</taxon>
        <taxon>Ascomycota</taxon>
        <taxon>Pezizomycotina</taxon>
        <taxon>Eurotiomycetes</taxon>
        <taxon>Eurotiomycetidae</taxon>
        <taxon>Eurotiales</taxon>
        <taxon>Aspergillaceae</taxon>
        <taxon>Aspergillus</taxon>
        <taxon>Aspergillus subgen. Circumdati</taxon>
    </lineage>
</organism>
<dbReference type="Proteomes" id="UP000184499">
    <property type="component" value="Unassembled WGS sequence"/>
</dbReference>
<protein>
    <submittedName>
        <fullName evidence="1">Uncharacterized protein</fullName>
    </submittedName>
</protein>
<dbReference type="VEuPathDB" id="FungiDB:ASPBRDRAFT_349540"/>
<dbReference type="EMBL" id="KV878695">
    <property type="protein sequence ID" value="OJJ67148.1"/>
    <property type="molecule type" value="Genomic_DNA"/>
</dbReference>
<dbReference type="AlphaFoldDB" id="A0A1L9U647"/>
<sequence length="62" mass="6564">MHGSCPQASSLPASIARLTVCKPMDVITWDVQHARPIGHCSTNVGSRGGRLVLAKWGPRASP</sequence>
<dbReference type="OrthoDB" id="10349739at2759"/>
<accession>A0A1L9U647</accession>
<dbReference type="RefSeq" id="XP_067474397.1">
    <property type="nucleotide sequence ID" value="XM_067623293.1"/>
</dbReference>
<evidence type="ECO:0000313" key="2">
    <source>
        <dbReference type="Proteomes" id="UP000184499"/>
    </source>
</evidence>
<evidence type="ECO:0000313" key="1">
    <source>
        <dbReference type="EMBL" id="OJJ67148.1"/>
    </source>
</evidence>
<name>A0A1L9U647_ASPBC</name>
<proteinExistence type="predicted"/>